<organism evidence="1 2">
    <name type="scientific">Trypanosoma brucei gambiense (strain MHOM/CI/86/DAL972)</name>
    <dbReference type="NCBI Taxonomy" id="679716"/>
    <lineage>
        <taxon>Eukaryota</taxon>
        <taxon>Discoba</taxon>
        <taxon>Euglenozoa</taxon>
        <taxon>Kinetoplastea</taxon>
        <taxon>Metakinetoplastina</taxon>
        <taxon>Trypanosomatida</taxon>
        <taxon>Trypanosomatidae</taxon>
        <taxon>Trypanosoma</taxon>
    </lineage>
</organism>
<dbReference type="AlphaFoldDB" id="C9ZUW5"/>
<dbReference type="GeneID" id="23863315"/>
<dbReference type="KEGG" id="tbg:TbgDal_VIII1530"/>
<evidence type="ECO:0000313" key="2">
    <source>
        <dbReference type="Proteomes" id="UP000002316"/>
    </source>
</evidence>
<dbReference type="EMBL" id="FN554971">
    <property type="protein sequence ID" value="CBH13203.1"/>
    <property type="molecule type" value="Genomic_DNA"/>
</dbReference>
<name>C9ZUW5_TRYB9</name>
<sequence length="102" mass="11090">MPAGTHLDVGIVPVDWGHTLEHHSQSSCAPACPLSSVMLTMVALTAELHRPQTSLLLNLPFGIFVYPAHCVLSGRAHFERRAKGSKPIKPTIMKAPPFDLQI</sequence>
<evidence type="ECO:0000313" key="1">
    <source>
        <dbReference type="EMBL" id="CBH13203.1"/>
    </source>
</evidence>
<reference evidence="2" key="1">
    <citation type="journal article" date="2010" name="PLoS Negl. Trop. Dis.">
        <title>The genome sequence of Trypanosoma brucei gambiense, causative agent of chronic human african trypanosomiasis.</title>
        <authorList>
            <person name="Jackson A.P."/>
            <person name="Sanders M."/>
            <person name="Berry A."/>
            <person name="McQuillan J."/>
            <person name="Aslett M.A."/>
            <person name="Quail M.A."/>
            <person name="Chukualim B."/>
            <person name="Capewell P."/>
            <person name="MacLeod A."/>
            <person name="Melville S.E."/>
            <person name="Gibson W."/>
            <person name="Barry J.D."/>
            <person name="Berriman M."/>
            <person name="Hertz-Fowler C."/>
        </authorList>
    </citation>
    <scope>NUCLEOTIDE SEQUENCE [LARGE SCALE GENOMIC DNA]</scope>
    <source>
        <strain evidence="2">MHOM/CI/86/DAL972</strain>
    </source>
</reference>
<dbReference type="Proteomes" id="UP000002316">
    <property type="component" value="Chromosome 8"/>
</dbReference>
<protein>
    <submittedName>
        <fullName evidence="1">Uncharacterized protein</fullName>
    </submittedName>
</protein>
<dbReference type="RefSeq" id="XP_011775480.1">
    <property type="nucleotide sequence ID" value="XM_011777178.1"/>
</dbReference>
<accession>C9ZUW5</accession>
<gene>
    <name evidence="1" type="ORF">TbgDal_VIII1530</name>
</gene>
<proteinExistence type="predicted"/>